<evidence type="ECO:0000313" key="2">
    <source>
        <dbReference type="EMBL" id="GAX07859.1"/>
    </source>
</evidence>
<gene>
    <name evidence="2" type="ORF">IWT5_01010</name>
</gene>
<protein>
    <recommendedName>
        <fullName evidence="1">UPF0398 protein IWT5_01010</fullName>
    </recommendedName>
</protein>
<dbReference type="PANTHER" id="PTHR38440">
    <property type="entry name" value="UPF0398 PROTEIN YPSA"/>
    <property type="match status" value="1"/>
</dbReference>
<dbReference type="OrthoDB" id="2301957at2"/>
<organism evidence="2 3">
    <name type="scientific">Secundilactobacillus silagincola</name>
    <dbReference type="NCBI Taxonomy" id="1714681"/>
    <lineage>
        <taxon>Bacteria</taxon>
        <taxon>Bacillati</taxon>
        <taxon>Bacillota</taxon>
        <taxon>Bacilli</taxon>
        <taxon>Lactobacillales</taxon>
        <taxon>Lactobacillaceae</taxon>
        <taxon>Secundilactobacillus</taxon>
    </lineage>
</organism>
<comment type="similarity">
    <text evidence="1">Belongs to the UPF0398 family.</text>
</comment>
<dbReference type="PIRSF" id="PIRSF021290">
    <property type="entry name" value="DUF1273"/>
    <property type="match status" value="1"/>
</dbReference>
<name>A0A1Z5J1T8_9LACO</name>
<dbReference type="InterPro" id="IPR010697">
    <property type="entry name" value="YspA"/>
</dbReference>
<keyword evidence="3" id="KW-1185">Reference proteome</keyword>
<dbReference type="SUPFAM" id="SSF102405">
    <property type="entry name" value="MCP/YpsA-like"/>
    <property type="match status" value="1"/>
</dbReference>
<reference evidence="2 3" key="1">
    <citation type="submission" date="2015-11" db="EMBL/GenBank/DDBJ databases">
        <title>Draft genome sequences of new species of the genus Lactobacillus isolated from orchardgrass silage.</title>
        <authorList>
            <person name="Tohno M."/>
            <person name="Tanizawa Y."/>
            <person name="Arita M."/>
        </authorList>
    </citation>
    <scope>NUCLEOTIDE SEQUENCE [LARGE SCALE GENOMIC DNA]</scope>
    <source>
        <strain evidence="2 3">IWT5</strain>
    </source>
</reference>
<dbReference type="Gene3D" id="3.40.50.450">
    <property type="match status" value="1"/>
</dbReference>
<sequence>MQRVWITGYRAYELGVFSDKEPKFLVLQYALKQLIKAAIDDGTTWLITGGQMGIEQWAAQVGLSLKAEYPELQVAMMTPFTHFGGNWKPENQAKLATLLSQVDFHASVSNHDYTSPQQLRNYQEFMLNHTDGAILVYDVDNKGKSSYDYDAIVNWQGQHDYPLQMIDFDQLQEFSYEFGENSDKNSNKGFNSN</sequence>
<dbReference type="PANTHER" id="PTHR38440:SF1">
    <property type="entry name" value="UPF0398 PROTEIN SPR0331"/>
    <property type="match status" value="1"/>
</dbReference>
<dbReference type="NCBIfam" id="NF010181">
    <property type="entry name" value="PRK13660.1"/>
    <property type="match status" value="1"/>
</dbReference>
<comment type="caution">
    <text evidence="2">The sequence shown here is derived from an EMBL/GenBank/DDBJ whole genome shotgun (WGS) entry which is preliminary data.</text>
</comment>
<dbReference type="AlphaFoldDB" id="A0A1Z5J1T8"/>
<dbReference type="Proteomes" id="UP000223370">
    <property type="component" value="Unassembled WGS sequence"/>
</dbReference>
<dbReference type="Pfam" id="PF06908">
    <property type="entry name" value="YpsA"/>
    <property type="match status" value="1"/>
</dbReference>
<dbReference type="HAMAP" id="MF_01575">
    <property type="entry name" value="UPF0398"/>
    <property type="match status" value="1"/>
</dbReference>
<dbReference type="EMBL" id="BCMJ01000003">
    <property type="protein sequence ID" value="GAX07859.1"/>
    <property type="molecule type" value="Genomic_DNA"/>
</dbReference>
<evidence type="ECO:0000256" key="1">
    <source>
        <dbReference type="HAMAP-Rule" id="MF_01575"/>
    </source>
</evidence>
<dbReference type="RefSeq" id="WP_098824215.1">
    <property type="nucleotide sequence ID" value="NZ_BCMJ01000003.1"/>
</dbReference>
<accession>A0A1Z5J1T8</accession>
<proteinExistence type="inferred from homology"/>
<evidence type="ECO:0000313" key="3">
    <source>
        <dbReference type="Proteomes" id="UP000223370"/>
    </source>
</evidence>